<proteinExistence type="predicted"/>
<comment type="caution">
    <text evidence="1">The sequence shown here is derived from an EMBL/GenBank/DDBJ whole genome shotgun (WGS) entry which is preliminary data.</text>
</comment>
<dbReference type="PATRIC" id="fig|1341157.4.peg.3067"/>
<accession>W7UL37</accession>
<evidence type="ECO:0000313" key="2">
    <source>
        <dbReference type="Proteomes" id="UP000019365"/>
    </source>
</evidence>
<reference evidence="1 2" key="1">
    <citation type="journal article" date="2014" name="PLoS ONE">
        <title>Rumen cellulosomics: divergent fiber-degrading strategies revealed by comparative genome-wide analysis of six ruminococcal strains.</title>
        <authorList>
            <person name="Dassa B."/>
            <person name="Borovok I."/>
            <person name="Ruimy-Israeli V."/>
            <person name="Lamed R."/>
            <person name="Flint H.J."/>
            <person name="Duncan S.H."/>
            <person name="Henrissat B."/>
            <person name="Coutinho P."/>
            <person name="Morrison M."/>
            <person name="Mosoni P."/>
            <person name="Yeoman C.J."/>
            <person name="White B.A."/>
            <person name="Bayer E.A."/>
        </authorList>
    </citation>
    <scope>NUCLEOTIDE SEQUENCE [LARGE SCALE GENOMIC DNA]</scope>
    <source>
        <strain evidence="1 2">007c</strain>
    </source>
</reference>
<dbReference type="Proteomes" id="UP000019365">
    <property type="component" value="Unassembled WGS sequence"/>
</dbReference>
<name>W7UL37_RUMFL</name>
<keyword evidence="2" id="KW-1185">Reference proteome</keyword>
<organism evidence="1 2">
    <name type="scientific">Ruminococcus flavefaciens 007c</name>
    <dbReference type="NCBI Taxonomy" id="1341157"/>
    <lineage>
        <taxon>Bacteria</taxon>
        <taxon>Bacillati</taxon>
        <taxon>Bacillota</taxon>
        <taxon>Clostridia</taxon>
        <taxon>Eubacteriales</taxon>
        <taxon>Oscillospiraceae</taxon>
        <taxon>Ruminococcus</taxon>
    </lineage>
</organism>
<evidence type="ECO:0000313" key="1">
    <source>
        <dbReference type="EMBL" id="EWM52294.1"/>
    </source>
</evidence>
<gene>
    <name evidence="1" type="ORF">RF007C_13150</name>
</gene>
<dbReference type="EMBL" id="ATAX01000036">
    <property type="protein sequence ID" value="EWM52294.1"/>
    <property type="molecule type" value="Genomic_DNA"/>
</dbReference>
<sequence length="57" mass="6178">MITESVRCSAGALSIFSGRAFPQDTAESSLSAKRAVIDNPIIIRYNFRNDNSSITKG</sequence>
<protein>
    <submittedName>
        <fullName evidence="1">Uncharacterized protein</fullName>
    </submittedName>
</protein>
<dbReference type="AlphaFoldDB" id="W7UL37"/>